<dbReference type="CDD" id="cd11330">
    <property type="entry name" value="AmyAc_OligoGlu"/>
    <property type="match status" value="1"/>
</dbReference>
<evidence type="ECO:0000259" key="4">
    <source>
        <dbReference type="SMART" id="SM00642"/>
    </source>
</evidence>
<dbReference type="Gene3D" id="3.90.400.10">
    <property type="entry name" value="Oligo-1,6-glucosidase, Domain 2"/>
    <property type="match status" value="1"/>
</dbReference>
<dbReference type="Gene3D" id="2.60.40.1180">
    <property type="entry name" value="Golgi alpha-mannosidase II"/>
    <property type="match status" value="1"/>
</dbReference>
<dbReference type="OrthoDB" id="9805159at2"/>
<dbReference type="GO" id="GO:0009313">
    <property type="term" value="P:oligosaccharide catabolic process"/>
    <property type="evidence" value="ECO:0007669"/>
    <property type="project" value="TreeGrafter"/>
</dbReference>
<gene>
    <name evidence="5" type="ORF">EKE94_06410</name>
</gene>
<dbReference type="InterPro" id="IPR006047">
    <property type="entry name" value="GH13_cat_dom"/>
</dbReference>
<evidence type="ECO:0000256" key="3">
    <source>
        <dbReference type="ARBA" id="ARBA00023295"/>
    </source>
</evidence>
<dbReference type="InterPro" id="IPR017853">
    <property type="entry name" value="GH"/>
</dbReference>
<reference evidence="5 6" key="1">
    <citation type="submission" date="2018-11" db="EMBL/GenBank/DDBJ databases">
        <title>Mesobaculum littorinae gen. nov., sp. nov., isolated from Littorina scabra that represents a novel genus of the order Rhodobacteraceae.</title>
        <authorList>
            <person name="Li F."/>
        </authorList>
    </citation>
    <scope>NUCLEOTIDE SEQUENCE [LARGE SCALE GENOMIC DNA]</scope>
    <source>
        <strain evidence="5 6">M0103</strain>
    </source>
</reference>
<dbReference type="Pfam" id="PF00128">
    <property type="entry name" value="Alpha-amylase"/>
    <property type="match status" value="1"/>
</dbReference>
<dbReference type="PANTHER" id="PTHR10357:SF179">
    <property type="entry name" value="NEUTRAL AND BASIC AMINO ACID TRANSPORT PROTEIN RBAT"/>
    <property type="match status" value="1"/>
</dbReference>
<keyword evidence="2" id="KW-0378">Hydrolase</keyword>
<name>A0A438AIU9_9RHOB</name>
<proteinExistence type="inferred from homology"/>
<dbReference type="InterPro" id="IPR045857">
    <property type="entry name" value="O16G_dom_2"/>
</dbReference>
<sequence>MTATKGDPWWRGAVIYQVYPRSFRDTGGDGIGDLPGITEKLEHIASLGVDALWISPFFLSPMKDFGYDVADYRQVDPMFGSNEDFDDLLARAHDLGLKVMVDMVLCHTSDQHPFFAESRSSRDNDKADWYVWRDAKPDGNPPNNWLSVFGGPAWSWNHTRKQYYLHNFLSSQPALNWNNEEVVEAMLGECRFWLDKGVDGLRLDAIPALVVDPELRDNPPLEDGDSIDVGGAPGSPFRMQNHKYDRDLPHILPLLERLRALTDDYGDRFLLGEVGDVDSIPVSAKYSHGEDRLHSCYTFQLLNALPTAPNLRKLIDRYANEMNGGWPTLAFGNHDVERTVTRWAAHDHLTGDTAAVARLVLAVLVSIRGSVILYQGEELGLTEVDLPFEAIVDPYGLAFWPDYKGRDGSRTPMPWTSEGEALGFSESTPWLPVGPDHAALSVAAQDGTQGTTLHFAKALFAWRQERHAMRCGSLDCAPGPETVLAFSRENDSETVLCVFNLSNAPAEWTAPEGWVPEEDAPQTGVVEGQLPPYGIAFFRRV</sequence>
<comment type="caution">
    <text evidence="5">The sequence shown here is derived from an EMBL/GenBank/DDBJ whole genome shotgun (WGS) entry which is preliminary data.</text>
</comment>
<dbReference type="PANTHER" id="PTHR10357">
    <property type="entry name" value="ALPHA-AMYLASE FAMILY MEMBER"/>
    <property type="match status" value="1"/>
</dbReference>
<organism evidence="5 6">
    <name type="scientific">Mesobaculum littorinae</name>
    <dbReference type="NCBI Taxonomy" id="2486419"/>
    <lineage>
        <taxon>Bacteria</taxon>
        <taxon>Pseudomonadati</taxon>
        <taxon>Pseudomonadota</taxon>
        <taxon>Alphaproteobacteria</taxon>
        <taxon>Rhodobacterales</taxon>
        <taxon>Roseobacteraceae</taxon>
        <taxon>Mesobaculum</taxon>
    </lineage>
</organism>
<keyword evidence="6" id="KW-1185">Reference proteome</keyword>
<dbReference type="Gene3D" id="3.20.20.80">
    <property type="entry name" value="Glycosidases"/>
    <property type="match status" value="2"/>
</dbReference>
<dbReference type="GO" id="GO:0004556">
    <property type="term" value="F:alpha-amylase activity"/>
    <property type="evidence" value="ECO:0007669"/>
    <property type="project" value="TreeGrafter"/>
</dbReference>
<comment type="similarity">
    <text evidence="1">Belongs to the glycosyl hydrolase 13 family.</text>
</comment>
<dbReference type="InterPro" id="IPR032091">
    <property type="entry name" value="Malt_amylase-like_C"/>
</dbReference>
<evidence type="ECO:0000256" key="1">
    <source>
        <dbReference type="ARBA" id="ARBA00008061"/>
    </source>
</evidence>
<dbReference type="SUPFAM" id="SSF51445">
    <property type="entry name" value="(Trans)glycosidases"/>
    <property type="match status" value="1"/>
</dbReference>
<evidence type="ECO:0000313" key="6">
    <source>
        <dbReference type="Proteomes" id="UP000285908"/>
    </source>
</evidence>
<dbReference type="AlphaFoldDB" id="A0A438AIU9"/>
<accession>A0A438AIU9</accession>
<protein>
    <submittedName>
        <fullName evidence="5">Alpha-glucosidase</fullName>
    </submittedName>
</protein>
<feature type="domain" description="Glycosyl hydrolase family 13 catalytic" evidence="4">
    <location>
        <begin position="17"/>
        <end position="410"/>
    </location>
</feature>
<dbReference type="Proteomes" id="UP000285908">
    <property type="component" value="Unassembled WGS sequence"/>
</dbReference>
<dbReference type="InterPro" id="IPR013780">
    <property type="entry name" value="Glyco_hydro_b"/>
</dbReference>
<dbReference type="FunFam" id="3.90.400.10:FF:000002">
    <property type="entry name" value="Sucrose isomerase"/>
    <property type="match status" value="1"/>
</dbReference>
<dbReference type="RefSeq" id="WP_127905777.1">
    <property type="nucleotide sequence ID" value="NZ_RQXX01000002.1"/>
</dbReference>
<evidence type="ECO:0000313" key="5">
    <source>
        <dbReference type="EMBL" id="RVV98545.1"/>
    </source>
</evidence>
<dbReference type="SMART" id="SM00642">
    <property type="entry name" value="Aamy"/>
    <property type="match status" value="1"/>
</dbReference>
<keyword evidence="3" id="KW-0326">Glycosidase</keyword>
<evidence type="ECO:0000256" key="2">
    <source>
        <dbReference type="ARBA" id="ARBA00022801"/>
    </source>
</evidence>
<dbReference type="SUPFAM" id="SSF51011">
    <property type="entry name" value="Glycosyl hydrolase domain"/>
    <property type="match status" value="1"/>
</dbReference>
<dbReference type="EMBL" id="RQXX01000002">
    <property type="protein sequence ID" value="RVV98545.1"/>
    <property type="molecule type" value="Genomic_DNA"/>
</dbReference>
<dbReference type="Pfam" id="PF16657">
    <property type="entry name" value="Malt_amylase_C"/>
    <property type="match status" value="1"/>
</dbReference>